<dbReference type="CDD" id="cd00093">
    <property type="entry name" value="HTH_XRE"/>
    <property type="match status" value="1"/>
</dbReference>
<dbReference type="PROSITE" id="PS50943">
    <property type="entry name" value="HTH_CROC1"/>
    <property type="match status" value="1"/>
</dbReference>
<dbReference type="InterPro" id="IPR001387">
    <property type="entry name" value="Cro/C1-type_HTH"/>
</dbReference>
<reference evidence="2" key="1">
    <citation type="submission" date="2021-11" db="EMBL/GenBank/DDBJ databases">
        <title>Development of a sustainable strategy for remediation of hydrocarbon-contaminated territories based on the waste exchange concept.</title>
        <authorList>
            <person name="Elkin A."/>
        </authorList>
    </citation>
    <scope>NUCLEOTIDE SEQUENCE</scope>
    <source>
        <strain evidence="2">IEGM 757</strain>
    </source>
</reference>
<dbReference type="SUPFAM" id="SSF47413">
    <property type="entry name" value="lambda repressor-like DNA-binding domains"/>
    <property type="match status" value="1"/>
</dbReference>
<dbReference type="AlphaFoldDB" id="A0AAW4XPW6"/>
<gene>
    <name evidence="2" type="ORF">LQ384_29500</name>
</gene>
<feature type="domain" description="HTH cro/C1-type" evidence="1">
    <location>
        <begin position="31"/>
        <end position="61"/>
    </location>
</feature>
<sequence length="62" mass="6972">MPLYSVPTSDLTPELTKTDMQIDPTHFSARVRALRELRGWTQSEFSRITGLSQAMVSSIETS</sequence>
<dbReference type="Gene3D" id="1.10.260.40">
    <property type="entry name" value="lambda repressor-like DNA-binding domains"/>
    <property type="match status" value="1"/>
</dbReference>
<evidence type="ECO:0000313" key="2">
    <source>
        <dbReference type="EMBL" id="MCD2115205.1"/>
    </source>
</evidence>
<evidence type="ECO:0000313" key="3">
    <source>
        <dbReference type="Proteomes" id="UP001198630"/>
    </source>
</evidence>
<feature type="non-terminal residue" evidence="2">
    <location>
        <position position="62"/>
    </location>
</feature>
<organism evidence="2 3">
    <name type="scientific">Rhodococcus rhodochrous</name>
    <dbReference type="NCBI Taxonomy" id="1829"/>
    <lineage>
        <taxon>Bacteria</taxon>
        <taxon>Bacillati</taxon>
        <taxon>Actinomycetota</taxon>
        <taxon>Actinomycetes</taxon>
        <taxon>Mycobacteriales</taxon>
        <taxon>Nocardiaceae</taxon>
        <taxon>Rhodococcus</taxon>
    </lineage>
</organism>
<dbReference type="Pfam" id="PF01381">
    <property type="entry name" value="HTH_3"/>
    <property type="match status" value="1"/>
</dbReference>
<protein>
    <submittedName>
        <fullName evidence="2">Helix-turn-helix transcriptional regulator</fullName>
    </submittedName>
</protein>
<evidence type="ECO:0000259" key="1">
    <source>
        <dbReference type="PROSITE" id="PS50943"/>
    </source>
</evidence>
<dbReference type="RefSeq" id="WP_230793061.1">
    <property type="nucleotide sequence ID" value="NZ_JAJNCO010000157.1"/>
</dbReference>
<dbReference type="Proteomes" id="UP001198630">
    <property type="component" value="Unassembled WGS sequence"/>
</dbReference>
<name>A0AAW4XPW6_RHORH</name>
<dbReference type="GO" id="GO:0003677">
    <property type="term" value="F:DNA binding"/>
    <property type="evidence" value="ECO:0007669"/>
    <property type="project" value="InterPro"/>
</dbReference>
<dbReference type="EMBL" id="JAJNCO010000157">
    <property type="protein sequence ID" value="MCD2115205.1"/>
    <property type="molecule type" value="Genomic_DNA"/>
</dbReference>
<proteinExistence type="predicted"/>
<accession>A0AAW4XPW6</accession>
<dbReference type="InterPro" id="IPR010982">
    <property type="entry name" value="Lambda_DNA-bd_dom_sf"/>
</dbReference>
<comment type="caution">
    <text evidence="2">The sequence shown here is derived from an EMBL/GenBank/DDBJ whole genome shotgun (WGS) entry which is preliminary data.</text>
</comment>